<evidence type="ECO:0000313" key="3">
    <source>
        <dbReference type="Proteomes" id="UP000586093"/>
    </source>
</evidence>
<dbReference type="AlphaFoldDB" id="A0A839HGM0"/>
<keyword evidence="3" id="KW-1185">Reference proteome</keyword>
<feature type="compositionally biased region" description="Polar residues" evidence="1">
    <location>
        <begin position="1"/>
        <end position="10"/>
    </location>
</feature>
<comment type="caution">
    <text evidence="2">The sequence shown here is derived from an EMBL/GenBank/DDBJ whole genome shotgun (WGS) entry which is preliminary data.</text>
</comment>
<dbReference type="EMBL" id="JACIVI010000001">
    <property type="protein sequence ID" value="MBB1161457.1"/>
    <property type="molecule type" value="Genomic_DNA"/>
</dbReference>
<dbReference type="RefSeq" id="WP_182662260.1">
    <property type="nucleotide sequence ID" value="NZ_JACIVI010000001.1"/>
</dbReference>
<gene>
    <name evidence="2" type="ORF">H4F90_05630</name>
</gene>
<reference evidence="2 3" key="1">
    <citation type="submission" date="2020-08" db="EMBL/GenBank/DDBJ databases">
        <title>Aquariorum lacteus gen. nov., sp. nov., a new member of the family Comamonadaceae, isolated from freshwater aquarium.</title>
        <authorList>
            <person name="Chun S.-J."/>
        </authorList>
    </citation>
    <scope>NUCLEOTIDE SEQUENCE [LARGE SCALE GENOMIC DNA]</scope>
    <source>
        <strain evidence="2 3">SJAQ100</strain>
    </source>
</reference>
<name>A0A839HGM0_9BURK</name>
<protein>
    <submittedName>
        <fullName evidence="2">Uncharacterized protein</fullName>
    </submittedName>
</protein>
<organism evidence="2 3">
    <name type="scientific">Aquariibacter albus</name>
    <dbReference type="NCBI Taxonomy" id="2759899"/>
    <lineage>
        <taxon>Bacteria</taxon>
        <taxon>Pseudomonadati</taxon>
        <taxon>Pseudomonadota</taxon>
        <taxon>Betaproteobacteria</taxon>
        <taxon>Burkholderiales</taxon>
        <taxon>Sphaerotilaceae</taxon>
        <taxon>Aquariibacter</taxon>
    </lineage>
</organism>
<evidence type="ECO:0000313" key="2">
    <source>
        <dbReference type="EMBL" id="MBB1161457.1"/>
    </source>
</evidence>
<sequence>MPQQATTLSIPPSPDGTEINPPCGGSWLRHQDGSLSPADAGSEASAAQALGLVADANLEAGQARLEPMQEE</sequence>
<feature type="region of interest" description="Disordered" evidence="1">
    <location>
        <begin position="1"/>
        <end position="42"/>
    </location>
</feature>
<dbReference type="Proteomes" id="UP000586093">
    <property type="component" value="Unassembled WGS sequence"/>
</dbReference>
<evidence type="ECO:0000256" key="1">
    <source>
        <dbReference type="SAM" id="MobiDB-lite"/>
    </source>
</evidence>
<accession>A0A839HGM0</accession>
<proteinExistence type="predicted"/>